<sequence>MTVQRYALQDSNFDFMVNIFIRIGYILVGPVILLIYLIQNIVVEIKH</sequence>
<name>A0ABZ0Q4Y7_9LACO</name>
<organism evidence="2 3">
    <name type="scientific">Pediococcus inopinatus</name>
    <dbReference type="NCBI Taxonomy" id="114090"/>
    <lineage>
        <taxon>Bacteria</taxon>
        <taxon>Bacillati</taxon>
        <taxon>Bacillota</taxon>
        <taxon>Bacilli</taxon>
        <taxon>Lactobacillales</taxon>
        <taxon>Lactobacillaceae</taxon>
        <taxon>Pediococcus</taxon>
    </lineage>
</organism>
<feature type="transmembrane region" description="Helical" evidence="1">
    <location>
        <begin position="15"/>
        <end position="38"/>
    </location>
</feature>
<evidence type="ECO:0000256" key="1">
    <source>
        <dbReference type="SAM" id="Phobius"/>
    </source>
</evidence>
<dbReference type="Proteomes" id="UP001302696">
    <property type="component" value="Chromosome"/>
</dbReference>
<keyword evidence="1" id="KW-0472">Membrane</keyword>
<accession>A0ABZ0Q4Y7</accession>
<keyword evidence="1" id="KW-0812">Transmembrane</keyword>
<evidence type="ECO:0000313" key="3">
    <source>
        <dbReference type="Proteomes" id="UP001302696"/>
    </source>
</evidence>
<keyword evidence="1" id="KW-1133">Transmembrane helix</keyword>
<evidence type="ECO:0000313" key="2">
    <source>
        <dbReference type="EMBL" id="WPC21567.1"/>
    </source>
</evidence>
<reference evidence="3" key="1">
    <citation type="submission" date="2024-06" db="EMBL/GenBank/DDBJ databases">
        <authorList>
            <person name="Chang H.C."/>
            <person name="Mun S.Y."/>
        </authorList>
    </citation>
    <scope>NUCLEOTIDE SEQUENCE [LARGE SCALE GENOMIC DNA]</scope>
    <source>
        <strain evidence="3">KT1</strain>
    </source>
</reference>
<protein>
    <submittedName>
        <fullName evidence="2">Uncharacterized protein</fullName>
    </submittedName>
</protein>
<keyword evidence="3" id="KW-1185">Reference proteome</keyword>
<gene>
    <name evidence="2" type="ORF">N6G96_09945</name>
</gene>
<proteinExistence type="predicted"/>
<dbReference type="RefSeq" id="WP_156406506.1">
    <property type="nucleotide sequence ID" value="NZ_BBIM01000045.1"/>
</dbReference>
<dbReference type="EMBL" id="CP104778">
    <property type="protein sequence ID" value="WPC21567.1"/>
    <property type="molecule type" value="Genomic_DNA"/>
</dbReference>